<organism evidence="3 4">
    <name type="scientific">Novosphingobium aquiterrae</name>
    <dbReference type="NCBI Taxonomy" id="624388"/>
    <lineage>
        <taxon>Bacteria</taxon>
        <taxon>Pseudomonadati</taxon>
        <taxon>Pseudomonadota</taxon>
        <taxon>Alphaproteobacteria</taxon>
        <taxon>Sphingomonadales</taxon>
        <taxon>Sphingomonadaceae</taxon>
        <taxon>Novosphingobium</taxon>
    </lineage>
</organism>
<dbReference type="GO" id="GO:0016853">
    <property type="term" value="F:isomerase activity"/>
    <property type="evidence" value="ECO:0007669"/>
    <property type="project" value="UniProtKB-KW"/>
</dbReference>
<dbReference type="RefSeq" id="WP_379480785.1">
    <property type="nucleotide sequence ID" value="NZ_JBHLTL010000004.1"/>
</dbReference>
<comment type="caution">
    <text evidence="3">The sequence shown here is derived from an EMBL/GenBank/DDBJ whole genome shotgun (WGS) entry which is preliminary data.</text>
</comment>
<dbReference type="InterPro" id="IPR000297">
    <property type="entry name" value="PPIase_PpiC"/>
</dbReference>
<dbReference type="EMBL" id="JBHLTL010000004">
    <property type="protein sequence ID" value="MFC0589293.1"/>
    <property type="molecule type" value="Genomic_DNA"/>
</dbReference>
<dbReference type="PROSITE" id="PS50198">
    <property type="entry name" value="PPIC_PPIASE_2"/>
    <property type="match status" value="1"/>
</dbReference>
<reference evidence="3 4" key="1">
    <citation type="submission" date="2024-09" db="EMBL/GenBank/DDBJ databases">
        <authorList>
            <person name="Sun Q."/>
            <person name="Mori K."/>
        </authorList>
    </citation>
    <scope>NUCLEOTIDE SEQUENCE [LARGE SCALE GENOMIC DNA]</scope>
    <source>
        <strain evidence="3 4">NCAIM B.02537</strain>
    </source>
</reference>
<keyword evidence="4" id="KW-1185">Reference proteome</keyword>
<sequence>MTWRSRAANLLREPLVHFLLAGAVVYALLAGRAPDLGERRIVVNEALVTQLAARWNENYRRPPSPAELDGLIADYVRDQAYYREALRLGLDKDDDVVVRRMRNKLIALSTSEAEAATPSDAQLQALLDKDKARYAPETRFSFAQVYLGPDTDRVRAAAKAALPELNRGGDPVHFAQPVPIPAAFTATPASEVAGLLGDDFVTALRRLPQGQWSGPVVSAIGLHLVRVTARSADAKPRLADVRQALENDWRADARRRAEDAAYRRILDGYDVKIEMPK</sequence>
<gene>
    <name evidence="3" type="ORF">ACFFF7_07700</name>
</gene>
<dbReference type="Pfam" id="PF13145">
    <property type="entry name" value="Rotamase_2"/>
    <property type="match status" value="1"/>
</dbReference>
<name>A0ABV6PHI7_9SPHN</name>
<evidence type="ECO:0000256" key="1">
    <source>
        <dbReference type="PROSITE-ProRule" id="PRU00278"/>
    </source>
</evidence>
<accession>A0ABV6PHI7</accession>
<feature type="domain" description="PpiC" evidence="2">
    <location>
        <begin position="98"/>
        <end position="229"/>
    </location>
</feature>
<evidence type="ECO:0000259" key="2">
    <source>
        <dbReference type="PROSITE" id="PS50198"/>
    </source>
</evidence>
<proteinExistence type="predicted"/>
<evidence type="ECO:0000313" key="3">
    <source>
        <dbReference type="EMBL" id="MFC0589293.1"/>
    </source>
</evidence>
<dbReference type="Proteomes" id="UP001589943">
    <property type="component" value="Unassembled WGS sequence"/>
</dbReference>
<keyword evidence="1 3" id="KW-0413">Isomerase</keyword>
<keyword evidence="1" id="KW-0697">Rotamase</keyword>
<evidence type="ECO:0000313" key="4">
    <source>
        <dbReference type="Proteomes" id="UP001589943"/>
    </source>
</evidence>
<protein>
    <submittedName>
        <fullName evidence="3">Peptidyl-prolyl cis-trans isomerase</fullName>
    </submittedName>
</protein>